<proteinExistence type="predicted"/>
<dbReference type="InterPro" id="IPR019734">
    <property type="entry name" value="TPR_rpt"/>
</dbReference>
<sequence length="166" mass="18313">MDTTRKVEIGTEFKDKGNAAFVKGDYTGALREYYHAVLYLSGLDRQAVEGLGGAQPAEKNHEADKQLGLVRSNMAACYLQQGRYDRAVDAAEKALKIDESNQKAIFRKAQALRLRGDLHAAQDFLKSDTARPFADHPDFIAEAARVAAAIRSREQKSAAALRGFLR</sequence>
<dbReference type="GO" id="GO:0044183">
    <property type="term" value="F:protein folding chaperone"/>
    <property type="evidence" value="ECO:0007669"/>
    <property type="project" value="TreeGrafter"/>
</dbReference>
<dbReference type="Proteomes" id="UP001219933">
    <property type="component" value="Chromosome 1"/>
</dbReference>
<dbReference type="InterPro" id="IPR011990">
    <property type="entry name" value="TPR-like_helical_dom_sf"/>
</dbReference>
<dbReference type="PANTHER" id="PTHR46512:SF1">
    <property type="entry name" value="PEPTIDYLPROLYL ISOMERASE"/>
    <property type="match status" value="1"/>
</dbReference>
<dbReference type="GO" id="GO:0043066">
    <property type="term" value="P:negative regulation of apoptotic process"/>
    <property type="evidence" value="ECO:0007669"/>
    <property type="project" value="TreeGrafter"/>
</dbReference>
<dbReference type="GO" id="GO:0012505">
    <property type="term" value="C:endomembrane system"/>
    <property type="evidence" value="ECO:0007669"/>
    <property type="project" value="TreeGrafter"/>
</dbReference>
<accession>A0AAF0J5D0</accession>
<dbReference type="SMART" id="SM00028">
    <property type="entry name" value="TPR"/>
    <property type="match status" value="2"/>
</dbReference>
<evidence type="ECO:0000313" key="3">
    <source>
        <dbReference type="Proteomes" id="UP001219933"/>
    </source>
</evidence>
<dbReference type="AlphaFoldDB" id="A0AAF0J5D0"/>
<evidence type="ECO:0000256" key="1">
    <source>
        <dbReference type="PROSITE-ProRule" id="PRU00339"/>
    </source>
</evidence>
<gene>
    <name evidence="2" type="ORF">MCUN1_000925</name>
</gene>
<dbReference type="GO" id="GO:0005740">
    <property type="term" value="C:mitochondrial envelope"/>
    <property type="evidence" value="ECO:0007669"/>
    <property type="project" value="TreeGrafter"/>
</dbReference>
<evidence type="ECO:0000313" key="2">
    <source>
        <dbReference type="EMBL" id="WFD34093.1"/>
    </source>
</evidence>
<organism evidence="2 3">
    <name type="scientific">Malassezia cuniculi</name>
    <dbReference type="NCBI Taxonomy" id="948313"/>
    <lineage>
        <taxon>Eukaryota</taxon>
        <taxon>Fungi</taxon>
        <taxon>Dikarya</taxon>
        <taxon>Basidiomycota</taxon>
        <taxon>Ustilaginomycotina</taxon>
        <taxon>Malasseziomycetes</taxon>
        <taxon>Malasseziales</taxon>
        <taxon>Malasseziaceae</taxon>
        <taxon>Malassezia</taxon>
    </lineage>
</organism>
<dbReference type="GO" id="GO:0005829">
    <property type="term" value="C:cytosol"/>
    <property type="evidence" value="ECO:0007669"/>
    <property type="project" value="TreeGrafter"/>
</dbReference>
<dbReference type="GO" id="GO:0016020">
    <property type="term" value="C:membrane"/>
    <property type="evidence" value="ECO:0007669"/>
    <property type="project" value="TreeGrafter"/>
</dbReference>
<dbReference type="Pfam" id="PF00515">
    <property type="entry name" value="TPR_1"/>
    <property type="match status" value="1"/>
</dbReference>
<keyword evidence="3" id="KW-1185">Reference proteome</keyword>
<protein>
    <recommendedName>
        <fullName evidence="4">Tetratricopeptide repeat protein</fullName>
    </recommendedName>
</protein>
<dbReference type="PROSITE" id="PS50005">
    <property type="entry name" value="TPR"/>
    <property type="match status" value="1"/>
</dbReference>
<dbReference type="Gene3D" id="1.25.40.10">
    <property type="entry name" value="Tetratricopeptide repeat domain"/>
    <property type="match status" value="1"/>
</dbReference>
<feature type="repeat" description="TPR" evidence="1">
    <location>
        <begin position="68"/>
        <end position="101"/>
    </location>
</feature>
<dbReference type="PANTHER" id="PTHR46512">
    <property type="entry name" value="PEPTIDYLPROLYL ISOMERASE"/>
    <property type="match status" value="1"/>
</dbReference>
<name>A0AAF0J5D0_9BASI</name>
<dbReference type="InterPro" id="IPR050754">
    <property type="entry name" value="FKBP4/5/8-like"/>
</dbReference>
<evidence type="ECO:0008006" key="4">
    <source>
        <dbReference type="Google" id="ProtNLM"/>
    </source>
</evidence>
<reference evidence="2" key="1">
    <citation type="submission" date="2023-03" db="EMBL/GenBank/DDBJ databases">
        <title>Mating type loci evolution in Malassezia.</title>
        <authorList>
            <person name="Coelho M.A."/>
        </authorList>
    </citation>
    <scope>NUCLEOTIDE SEQUENCE</scope>
    <source>
        <strain evidence="2">CBS 11721</strain>
    </source>
</reference>
<dbReference type="SUPFAM" id="SSF48452">
    <property type="entry name" value="TPR-like"/>
    <property type="match status" value="1"/>
</dbReference>
<dbReference type="EMBL" id="CP119877">
    <property type="protein sequence ID" value="WFD34093.1"/>
    <property type="molecule type" value="Genomic_DNA"/>
</dbReference>
<keyword evidence="1" id="KW-0802">TPR repeat</keyword>